<dbReference type="AlphaFoldDB" id="A0A0R3PTM6"/>
<dbReference type="OrthoDB" id="199041at2759"/>
<dbReference type="InterPro" id="IPR007884">
    <property type="entry name" value="METL9"/>
</dbReference>
<organism evidence="3">
    <name type="scientific">Angiostrongylus costaricensis</name>
    <name type="common">Nematode worm</name>
    <dbReference type="NCBI Taxonomy" id="334426"/>
    <lineage>
        <taxon>Eukaryota</taxon>
        <taxon>Metazoa</taxon>
        <taxon>Ecdysozoa</taxon>
        <taxon>Nematoda</taxon>
        <taxon>Chromadorea</taxon>
        <taxon>Rhabditida</taxon>
        <taxon>Rhabditina</taxon>
        <taxon>Rhabditomorpha</taxon>
        <taxon>Strongyloidea</taxon>
        <taxon>Metastrongylidae</taxon>
        <taxon>Angiostrongylus</taxon>
    </lineage>
</organism>
<keyword evidence="2" id="KW-1185">Reference proteome</keyword>
<dbReference type="GO" id="GO:0106370">
    <property type="term" value="F:protein-L-histidine N-pros-methyltransferase activity"/>
    <property type="evidence" value="ECO:0007669"/>
    <property type="project" value="InterPro"/>
</dbReference>
<dbReference type="PANTHER" id="PTHR12890">
    <property type="entry name" value="DREV PROTEIN"/>
    <property type="match status" value="1"/>
</dbReference>
<dbReference type="STRING" id="334426.A0A0R3PTM6"/>
<protein>
    <submittedName>
        <fullName evidence="3">Methyltransferase-like protein 9</fullName>
    </submittedName>
</protein>
<reference evidence="1 2" key="2">
    <citation type="submission" date="2018-11" db="EMBL/GenBank/DDBJ databases">
        <authorList>
            <consortium name="Pathogen Informatics"/>
        </authorList>
    </citation>
    <scope>NUCLEOTIDE SEQUENCE [LARGE SCALE GENOMIC DNA]</scope>
    <source>
        <strain evidence="1 2">Costa Rica</strain>
    </source>
</reference>
<dbReference type="InterPro" id="IPR029063">
    <property type="entry name" value="SAM-dependent_MTases_sf"/>
</dbReference>
<proteinExistence type="predicted"/>
<dbReference type="OMA" id="PYMHYVE"/>
<evidence type="ECO:0000313" key="2">
    <source>
        <dbReference type="Proteomes" id="UP000267027"/>
    </source>
</evidence>
<evidence type="ECO:0000313" key="1">
    <source>
        <dbReference type="EMBL" id="VDM60738.1"/>
    </source>
</evidence>
<dbReference type="Pfam" id="PF05219">
    <property type="entry name" value="DREV"/>
    <property type="match status" value="2"/>
</dbReference>
<evidence type="ECO:0000313" key="3">
    <source>
        <dbReference type="WBParaSite" id="ACOC_0000915201-mRNA-1"/>
    </source>
</evidence>
<gene>
    <name evidence="1" type="ORF">ACOC_LOCUS9153</name>
</gene>
<name>A0A0R3PTM6_ANGCS</name>
<dbReference type="SUPFAM" id="SSF53335">
    <property type="entry name" value="S-adenosyl-L-methionine-dependent methyltransferases"/>
    <property type="match status" value="1"/>
</dbReference>
<dbReference type="CDD" id="cd02440">
    <property type="entry name" value="AdoMet_MTases"/>
    <property type="match status" value="1"/>
</dbReference>
<accession>A0A0R3PTM6</accession>
<dbReference type="WBParaSite" id="ACOC_0000915201-mRNA-1">
    <property type="protein sequence ID" value="ACOC_0000915201-mRNA-1"/>
    <property type="gene ID" value="ACOC_0000915201"/>
</dbReference>
<dbReference type="PANTHER" id="PTHR12890:SF0">
    <property type="entry name" value="PROTEIN-L-HISTIDINE N-PROS-METHYLTRANSFERASE"/>
    <property type="match status" value="1"/>
</dbReference>
<dbReference type="Proteomes" id="UP000267027">
    <property type="component" value="Unassembled WGS sequence"/>
</dbReference>
<dbReference type="EMBL" id="UYYA01004255">
    <property type="protein sequence ID" value="VDM60738.1"/>
    <property type="molecule type" value="Genomic_DNA"/>
</dbReference>
<reference evidence="3" key="1">
    <citation type="submission" date="2017-02" db="UniProtKB">
        <authorList>
            <consortium name="WormBaseParasite"/>
        </authorList>
    </citation>
    <scope>IDENTIFICATION</scope>
</reference>
<sequence>MFLFQLYYALMSFILSFFLSKTSINGILNRGEMFLFSTKQLRYFLNIPTEWNPIDKRVLDLGAGDGRVTKKLAAFYANVHTTEISQVRMEKKTLFSNLHYNPRKLLRDIYEAALRSNCSVLVAVVLPIDQYVEFHPSKRTNRADVRLKVKGNTIEQQASSLVENEFIPLGFQIVRWTKLPYLCEGDLNSPFYVLEDVVFLLHPMPTETLRLSSSNGFTYVSNEL</sequence>
<dbReference type="Gene3D" id="3.40.50.150">
    <property type="entry name" value="Vaccinia Virus protein VP39"/>
    <property type="match status" value="1"/>
</dbReference>